<dbReference type="Pfam" id="PF03772">
    <property type="entry name" value="Competence"/>
    <property type="match status" value="1"/>
</dbReference>
<feature type="transmembrane region" description="Helical" evidence="6">
    <location>
        <begin position="325"/>
        <end position="343"/>
    </location>
</feature>
<feature type="transmembrane region" description="Helical" evidence="6">
    <location>
        <begin position="217"/>
        <end position="246"/>
    </location>
</feature>
<keyword evidence="2" id="KW-1003">Cell membrane</keyword>
<organism evidence="9">
    <name type="scientific">Paraprevotella clara</name>
    <dbReference type="NCBI Taxonomy" id="454154"/>
    <lineage>
        <taxon>Bacteria</taxon>
        <taxon>Pseudomonadati</taxon>
        <taxon>Bacteroidota</taxon>
        <taxon>Bacteroidia</taxon>
        <taxon>Bacteroidales</taxon>
        <taxon>Prevotellaceae</taxon>
        <taxon>Paraprevotella</taxon>
    </lineage>
</organism>
<evidence type="ECO:0000256" key="4">
    <source>
        <dbReference type="ARBA" id="ARBA00022989"/>
    </source>
</evidence>
<feature type="transmembrane region" description="Helical" evidence="6">
    <location>
        <begin position="476"/>
        <end position="492"/>
    </location>
</feature>
<evidence type="ECO:0000259" key="7">
    <source>
        <dbReference type="Pfam" id="PF03772"/>
    </source>
</evidence>
<protein>
    <submittedName>
        <fullName evidence="9">ComEC family competence protein</fullName>
    </submittedName>
</protein>
<feature type="transmembrane region" description="Helical" evidence="6">
    <location>
        <begin position="449"/>
        <end position="469"/>
    </location>
</feature>
<evidence type="ECO:0000256" key="1">
    <source>
        <dbReference type="ARBA" id="ARBA00004651"/>
    </source>
</evidence>
<sequence length="663" mass="76048">MWAGIYSLHRRACHGELKSYVSFGVSVCFLFFFFGLWRSFYAWENLRGVWTDEEREYHAILLNTPQISSRTVGAEAMLMAGDDGSSVRQTGNLWLTFSRDSLAETLRTGDELVFKGRIRRPKNKGNPEEFDYAEYLAVKGISGRVFIGKERWKRIHGYEDKERHLSLGVDLRIKALLWRDRILEVYRNTGLQGEALDLFAALTLGEKSGLSDELKDIYAGVGVSHVLALSGMHLGFLVAMLNLFILNCCRRRYLRLLGAMLATVLVWGYTFLAGLPPSLVRAALMYSLMLAGSLVGRSGFSVNSLAMSAVLMLCINPLWFYDVGFQLSFLAMFGILTICPRFQELPLMRWRYVRWIFQSLLVSFAAQLFTVPLVAYRFGTFSFYSAWATLVISPLTALLIYGMPLILLSGITGIGTTVCAWWIARLGTWQNDCLRAMMEWPYAVVHTDWSLWFTVWCYVVLCVWVMPFFRSYTRRVQFGLMSVILTLCAFAVNRQFCRIRPEIVFYNHSSCPSVHVIYSSERSYLFSTEEDSVRERMSYISESFWEKKLSDVPVVVTGDFRDNYISSVHGLVAGRNGISFLMLTDNRWDGIKGMHRAEVDFLYVCRGYHGSLHELSRLFNPRCVVLDASLWRGDRKRYIQECSRLGWNFYDMEVKGALKVALN</sequence>
<accession>A0A6N3GG12</accession>
<keyword evidence="3 6" id="KW-0812">Transmembrane</keyword>
<gene>
    <name evidence="9" type="ORF">PCLFYP37_03410</name>
</gene>
<comment type="subcellular location">
    <subcellularLocation>
        <location evidence="1">Cell membrane</location>
        <topology evidence="1">Multi-pass membrane protein</topology>
    </subcellularLocation>
</comment>
<dbReference type="PANTHER" id="PTHR30619">
    <property type="entry name" value="DNA INTERNALIZATION/COMPETENCE PROTEIN COMEC/REC2"/>
    <property type="match status" value="1"/>
</dbReference>
<dbReference type="Pfam" id="PF13567">
    <property type="entry name" value="DUF4131"/>
    <property type="match status" value="1"/>
</dbReference>
<dbReference type="PANTHER" id="PTHR30619:SF1">
    <property type="entry name" value="RECOMBINATION PROTEIN 2"/>
    <property type="match status" value="1"/>
</dbReference>
<dbReference type="InterPro" id="IPR025405">
    <property type="entry name" value="DUF4131"/>
</dbReference>
<feature type="transmembrane region" description="Helical" evidence="6">
    <location>
        <begin position="381"/>
        <end position="400"/>
    </location>
</feature>
<evidence type="ECO:0000313" key="9">
    <source>
        <dbReference type="EMBL" id="VYU63396.1"/>
    </source>
</evidence>
<name>A0A6N3GG12_9BACT</name>
<feature type="domain" description="DUF4131" evidence="8">
    <location>
        <begin position="23"/>
        <end position="150"/>
    </location>
</feature>
<feature type="transmembrane region" description="Helical" evidence="6">
    <location>
        <begin position="355"/>
        <end position="375"/>
    </location>
</feature>
<dbReference type="EMBL" id="CACRUT010000029">
    <property type="protein sequence ID" value="VYU63396.1"/>
    <property type="molecule type" value="Genomic_DNA"/>
</dbReference>
<dbReference type="InterPro" id="IPR052159">
    <property type="entry name" value="Competence_DNA_uptake"/>
</dbReference>
<evidence type="ECO:0000259" key="8">
    <source>
        <dbReference type="Pfam" id="PF13567"/>
    </source>
</evidence>
<feature type="transmembrane region" description="Helical" evidence="6">
    <location>
        <begin position="253"/>
        <end position="272"/>
    </location>
</feature>
<evidence type="ECO:0000256" key="2">
    <source>
        <dbReference type="ARBA" id="ARBA00022475"/>
    </source>
</evidence>
<evidence type="ECO:0000256" key="6">
    <source>
        <dbReference type="SAM" id="Phobius"/>
    </source>
</evidence>
<feature type="domain" description="ComEC/Rec2-related protein" evidence="7">
    <location>
        <begin position="202"/>
        <end position="467"/>
    </location>
</feature>
<proteinExistence type="predicted"/>
<keyword evidence="5 6" id="KW-0472">Membrane</keyword>
<feature type="transmembrane region" description="Helical" evidence="6">
    <location>
        <begin position="20"/>
        <end position="40"/>
    </location>
</feature>
<reference evidence="9" key="1">
    <citation type="submission" date="2019-11" db="EMBL/GenBank/DDBJ databases">
        <authorList>
            <person name="Feng L."/>
        </authorList>
    </citation>
    <scope>NUCLEOTIDE SEQUENCE</scope>
    <source>
        <strain evidence="9">PclaraLFYP37</strain>
    </source>
</reference>
<evidence type="ECO:0000256" key="3">
    <source>
        <dbReference type="ARBA" id="ARBA00022692"/>
    </source>
</evidence>
<keyword evidence="4 6" id="KW-1133">Transmembrane helix</keyword>
<feature type="transmembrane region" description="Helical" evidence="6">
    <location>
        <begin position="405"/>
        <end position="424"/>
    </location>
</feature>
<dbReference type="NCBIfam" id="TIGR00360">
    <property type="entry name" value="ComEC_N-term"/>
    <property type="match status" value="1"/>
</dbReference>
<dbReference type="AlphaFoldDB" id="A0A6N3GG12"/>
<evidence type="ECO:0000256" key="5">
    <source>
        <dbReference type="ARBA" id="ARBA00023136"/>
    </source>
</evidence>
<dbReference type="InterPro" id="IPR004477">
    <property type="entry name" value="ComEC_N"/>
</dbReference>
<dbReference type="GO" id="GO:0005886">
    <property type="term" value="C:plasma membrane"/>
    <property type="evidence" value="ECO:0007669"/>
    <property type="project" value="UniProtKB-SubCell"/>
</dbReference>